<evidence type="ECO:0000313" key="4">
    <source>
        <dbReference type="Proteomes" id="UP001321018"/>
    </source>
</evidence>
<sequence length="156" mass="16344">MIWELVTHLGDYWFVTIVAIGIWLRYERDGGPWPVVVVLGAIGLVTLLKITFAVPRPPGAETGGYAFPSGHALGATVAYGLLALEIGTRRAGLAAMAVITIVSSSRVAIGVHYPIDVAVGVGVGLAYLVIALAVVGRLKMADMRTDLAVLNGGIHE</sequence>
<feature type="transmembrane region" description="Helical" evidence="1">
    <location>
        <begin position="33"/>
        <end position="53"/>
    </location>
</feature>
<dbReference type="Proteomes" id="UP001321018">
    <property type="component" value="Unassembled WGS sequence"/>
</dbReference>
<dbReference type="InterPro" id="IPR000326">
    <property type="entry name" value="PAP2/HPO"/>
</dbReference>
<accession>A0AAP2Z2S1</accession>
<proteinExistence type="predicted"/>
<dbReference type="InterPro" id="IPR036938">
    <property type="entry name" value="PAP2/HPO_sf"/>
</dbReference>
<gene>
    <name evidence="3" type="ORF">OB960_18500</name>
</gene>
<feature type="transmembrane region" description="Helical" evidence="1">
    <location>
        <begin position="6"/>
        <end position="26"/>
    </location>
</feature>
<name>A0AAP2Z2S1_9EURY</name>
<evidence type="ECO:0000256" key="1">
    <source>
        <dbReference type="SAM" id="Phobius"/>
    </source>
</evidence>
<dbReference type="SUPFAM" id="SSF48317">
    <property type="entry name" value="Acid phosphatase/Vanadium-dependent haloperoxidase"/>
    <property type="match status" value="1"/>
</dbReference>
<feature type="transmembrane region" description="Helical" evidence="1">
    <location>
        <begin position="117"/>
        <end position="135"/>
    </location>
</feature>
<evidence type="ECO:0000259" key="2">
    <source>
        <dbReference type="SMART" id="SM00014"/>
    </source>
</evidence>
<keyword evidence="1" id="KW-1133">Transmembrane helix</keyword>
<dbReference type="AlphaFoldDB" id="A0AAP2Z2S1"/>
<keyword evidence="1" id="KW-0472">Membrane</keyword>
<evidence type="ECO:0000313" key="3">
    <source>
        <dbReference type="EMBL" id="MCU4743380.1"/>
    </source>
</evidence>
<dbReference type="Pfam" id="PF01569">
    <property type="entry name" value="PAP2"/>
    <property type="match status" value="1"/>
</dbReference>
<feature type="domain" description="Phosphatidic acid phosphatase type 2/haloperoxidase" evidence="2">
    <location>
        <begin position="33"/>
        <end position="132"/>
    </location>
</feature>
<dbReference type="PANTHER" id="PTHR14969:SF13">
    <property type="entry name" value="AT30094P"/>
    <property type="match status" value="1"/>
</dbReference>
<reference evidence="3" key="1">
    <citation type="submission" date="2022-09" db="EMBL/GenBank/DDBJ databases">
        <title>Enrichment on poylsaccharides allowed isolation of novel metabolic and taxonomic groups of Haloarchaea.</title>
        <authorList>
            <person name="Sorokin D.Y."/>
            <person name="Elcheninov A.G."/>
            <person name="Khizhniak T.V."/>
            <person name="Kolganova T.V."/>
            <person name="Kublanov I.V."/>
        </authorList>
    </citation>
    <scope>NUCLEOTIDE SEQUENCE</scope>
    <source>
        <strain evidence="3">AArc-xg1-1</strain>
    </source>
</reference>
<dbReference type="RefSeq" id="WP_338005199.1">
    <property type="nucleotide sequence ID" value="NZ_JAOPKA010000015.1"/>
</dbReference>
<protein>
    <submittedName>
        <fullName evidence="3">Phosphatase PAP2 family protein</fullName>
    </submittedName>
</protein>
<feature type="transmembrane region" description="Helical" evidence="1">
    <location>
        <begin position="65"/>
        <end position="84"/>
    </location>
</feature>
<dbReference type="Gene3D" id="1.20.144.10">
    <property type="entry name" value="Phosphatidic acid phosphatase type 2/haloperoxidase"/>
    <property type="match status" value="1"/>
</dbReference>
<comment type="caution">
    <text evidence="3">The sequence shown here is derived from an EMBL/GenBank/DDBJ whole genome shotgun (WGS) entry which is preliminary data.</text>
</comment>
<dbReference type="EMBL" id="JAOPKA010000015">
    <property type="protein sequence ID" value="MCU4743380.1"/>
    <property type="molecule type" value="Genomic_DNA"/>
</dbReference>
<keyword evidence="1" id="KW-0812">Transmembrane</keyword>
<dbReference type="SMART" id="SM00014">
    <property type="entry name" value="acidPPc"/>
    <property type="match status" value="1"/>
</dbReference>
<organism evidence="3 4">
    <name type="scientific">Natronoglomus mannanivorans</name>
    <dbReference type="NCBI Taxonomy" id="2979990"/>
    <lineage>
        <taxon>Archaea</taxon>
        <taxon>Methanobacteriati</taxon>
        <taxon>Methanobacteriota</taxon>
        <taxon>Stenosarchaea group</taxon>
        <taxon>Halobacteria</taxon>
        <taxon>Halobacteriales</taxon>
        <taxon>Natrialbaceae</taxon>
        <taxon>Natronoglomus</taxon>
    </lineage>
</organism>
<dbReference type="PANTHER" id="PTHR14969">
    <property type="entry name" value="SPHINGOSINE-1-PHOSPHATE PHOSPHOHYDROLASE"/>
    <property type="match status" value="1"/>
</dbReference>
<feature type="transmembrane region" description="Helical" evidence="1">
    <location>
        <begin position="91"/>
        <end position="111"/>
    </location>
</feature>